<keyword evidence="3 11" id="KW-0808">Transferase</keyword>
<evidence type="ECO:0000256" key="5">
    <source>
        <dbReference type="ARBA" id="ARBA00022777"/>
    </source>
</evidence>
<dbReference type="InterPro" id="IPR036850">
    <property type="entry name" value="NDK-like_dom_sf"/>
</dbReference>
<dbReference type="EC" id="2.7.4.6" evidence="11"/>
<keyword evidence="4" id="KW-0547">Nucleotide-binding</keyword>
<evidence type="ECO:0000256" key="3">
    <source>
        <dbReference type="ARBA" id="ARBA00022679"/>
    </source>
</evidence>
<evidence type="ECO:0000256" key="7">
    <source>
        <dbReference type="ARBA" id="ARBA00023080"/>
    </source>
</evidence>
<dbReference type="InterPro" id="IPR034907">
    <property type="entry name" value="NDK-like_dom"/>
</dbReference>
<evidence type="ECO:0000256" key="2">
    <source>
        <dbReference type="ARBA" id="ARBA00022553"/>
    </source>
</evidence>
<keyword evidence="7" id="KW-0546">Nucleotide metabolism</keyword>
<accession>A0A5Q6PFQ8</accession>
<evidence type="ECO:0000256" key="4">
    <source>
        <dbReference type="ARBA" id="ARBA00022741"/>
    </source>
</evidence>
<dbReference type="PANTHER" id="PTHR46161">
    <property type="entry name" value="NUCLEOSIDE DIPHOSPHATE KINASE"/>
    <property type="match status" value="1"/>
</dbReference>
<dbReference type="InterPro" id="IPR001564">
    <property type="entry name" value="Nucleoside_diP_kinase"/>
</dbReference>
<evidence type="ECO:0000256" key="8">
    <source>
        <dbReference type="PROSITE-ProRule" id="PRU00706"/>
    </source>
</evidence>
<comment type="similarity">
    <text evidence="1 8 9">Belongs to the NDK family.</text>
</comment>
<proteinExistence type="inferred from homology"/>
<feature type="binding site" evidence="8">
    <location>
        <position position="59"/>
    </location>
    <ligand>
        <name>ATP</name>
        <dbReference type="ChEBI" id="CHEBI:30616"/>
    </ligand>
</feature>
<gene>
    <name evidence="11" type="ORF">F0M16_16270</name>
</gene>
<evidence type="ECO:0000256" key="1">
    <source>
        <dbReference type="ARBA" id="ARBA00008142"/>
    </source>
</evidence>
<evidence type="ECO:0000313" key="12">
    <source>
        <dbReference type="Proteomes" id="UP000323225"/>
    </source>
</evidence>
<feature type="binding site" evidence="8">
    <location>
        <position position="11"/>
    </location>
    <ligand>
        <name>ATP</name>
        <dbReference type="ChEBI" id="CHEBI:30616"/>
    </ligand>
</feature>
<dbReference type="GO" id="GO:0006228">
    <property type="term" value="P:UTP biosynthetic process"/>
    <property type="evidence" value="ECO:0007669"/>
    <property type="project" value="InterPro"/>
</dbReference>
<keyword evidence="5 11" id="KW-0418">Kinase</keyword>
<feature type="domain" description="Nucleoside diphosphate kinase-like" evidence="10">
    <location>
        <begin position="3"/>
        <end position="138"/>
    </location>
</feature>
<keyword evidence="6" id="KW-0067">ATP-binding</keyword>
<dbReference type="Pfam" id="PF00334">
    <property type="entry name" value="NDK"/>
    <property type="match status" value="1"/>
</dbReference>
<protein>
    <submittedName>
        <fullName evidence="11">Nucleoside-diphosphate kinase</fullName>
        <ecNumber evidence="11">2.7.4.6</ecNumber>
    </submittedName>
</protein>
<dbReference type="GO" id="GO:0004550">
    <property type="term" value="F:nucleoside diphosphate kinase activity"/>
    <property type="evidence" value="ECO:0007669"/>
    <property type="project" value="UniProtKB-EC"/>
</dbReference>
<name>A0A5Q6PFQ8_VIBCL</name>
<organism evidence="11 12">
    <name type="scientific">Vibrio cholerae</name>
    <dbReference type="NCBI Taxonomy" id="666"/>
    <lineage>
        <taxon>Bacteria</taxon>
        <taxon>Pseudomonadati</taxon>
        <taxon>Pseudomonadota</taxon>
        <taxon>Gammaproteobacteria</taxon>
        <taxon>Vibrionales</taxon>
        <taxon>Vibrionaceae</taxon>
        <taxon>Vibrio</taxon>
    </lineage>
</organism>
<dbReference type="SUPFAM" id="SSF54919">
    <property type="entry name" value="Nucleoside diphosphate kinase, NDK"/>
    <property type="match status" value="1"/>
</dbReference>
<evidence type="ECO:0000313" key="11">
    <source>
        <dbReference type="EMBL" id="KAA1253631.1"/>
    </source>
</evidence>
<feature type="active site" description="Pros-phosphohistidine intermediate" evidence="8">
    <location>
        <position position="117"/>
    </location>
</feature>
<reference evidence="11 12" key="1">
    <citation type="submission" date="2019-09" db="EMBL/GenBank/DDBJ databases">
        <authorList>
            <person name="Kritzky A."/>
            <person name="Schelkanova E.Y."/>
            <person name="Alkhova Z.V."/>
            <person name="Smirnova N.I."/>
        </authorList>
    </citation>
    <scope>NUCLEOTIDE SEQUENCE [LARGE SCALE GENOMIC DNA]</scope>
    <source>
        <strain evidence="11 12">M1526</strain>
    </source>
</reference>
<dbReference type="PRINTS" id="PR01243">
    <property type="entry name" value="NUCDPKINASE"/>
</dbReference>
<dbReference type="EMBL" id="VUAA01000019">
    <property type="protein sequence ID" value="KAA1253631.1"/>
    <property type="molecule type" value="Genomic_DNA"/>
</dbReference>
<feature type="binding site" evidence="8">
    <location>
        <position position="104"/>
    </location>
    <ligand>
        <name>ATP</name>
        <dbReference type="ChEBI" id="CHEBI:30616"/>
    </ligand>
</feature>
<sequence length="138" mass="15178">MKSTLTFGLIKPNATKENLDSAILADILNAGFKLVALKRGVMTKHAAETFYAEHKEKPFFGELIEFMTSGEVVGYVIEAENAVLKYRGLMGATNPLEAESGTLRAKYAQTKSENSVHGSDSDESANREIELFKTKLFV</sequence>
<keyword evidence="2" id="KW-0597">Phosphoprotein</keyword>
<dbReference type="SMART" id="SM00562">
    <property type="entry name" value="NDK"/>
    <property type="match status" value="1"/>
</dbReference>
<evidence type="ECO:0000256" key="6">
    <source>
        <dbReference type="ARBA" id="ARBA00022840"/>
    </source>
</evidence>
<evidence type="ECO:0000259" key="10">
    <source>
        <dbReference type="SMART" id="SM00562"/>
    </source>
</evidence>
<dbReference type="AlphaFoldDB" id="A0A5Q6PFQ8"/>
<dbReference type="CDD" id="cd04413">
    <property type="entry name" value="NDPk_I"/>
    <property type="match status" value="1"/>
</dbReference>
<feature type="binding site" evidence="8">
    <location>
        <position position="87"/>
    </location>
    <ligand>
        <name>ATP</name>
        <dbReference type="ChEBI" id="CHEBI:30616"/>
    </ligand>
</feature>
<dbReference type="NCBIfam" id="NF001908">
    <property type="entry name" value="PRK00668.1"/>
    <property type="match status" value="1"/>
</dbReference>
<dbReference type="GO" id="GO:0006183">
    <property type="term" value="P:GTP biosynthetic process"/>
    <property type="evidence" value="ECO:0007669"/>
    <property type="project" value="InterPro"/>
</dbReference>
<dbReference type="PROSITE" id="PS51374">
    <property type="entry name" value="NDPK_LIKE"/>
    <property type="match status" value="1"/>
</dbReference>
<dbReference type="GO" id="GO:0006241">
    <property type="term" value="P:CTP biosynthetic process"/>
    <property type="evidence" value="ECO:0007669"/>
    <property type="project" value="InterPro"/>
</dbReference>
<dbReference type="PANTHER" id="PTHR46161:SF3">
    <property type="entry name" value="NUCLEOSIDE DIPHOSPHATE KINASE DDB_G0292928-RELATED"/>
    <property type="match status" value="1"/>
</dbReference>
<comment type="caution">
    <text evidence="11">The sequence shown here is derived from an EMBL/GenBank/DDBJ whole genome shotgun (WGS) entry which is preliminary data.</text>
</comment>
<feature type="binding site" evidence="8">
    <location>
        <position position="114"/>
    </location>
    <ligand>
        <name>ATP</name>
        <dbReference type="ChEBI" id="CHEBI:30616"/>
    </ligand>
</feature>
<dbReference type="GO" id="GO:0005524">
    <property type="term" value="F:ATP binding"/>
    <property type="evidence" value="ECO:0007669"/>
    <property type="project" value="UniProtKB-KW"/>
</dbReference>
<evidence type="ECO:0000256" key="9">
    <source>
        <dbReference type="RuleBase" id="RU004011"/>
    </source>
</evidence>
<dbReference type="Gene3D" id="3.30.70.141">
    <property type="entry name" value="Nucleoside diphosphate kinase-like domain"/>
    <property type="match status" value="1"/>
</dbReference>
<feature type="binding site" evidence="8">
    <location>
        <position position="93"/>
    </location>
    <ligand>
        <name>ATP</name>
        <dbReference type="ChEBI" id="CHEBI:30616"/>
    </ligand>
</feature>
<dbReference type="Proteomes" id="UP000323225">
    <property type="component" value="Unassembled WGS sequence"/>
</dbReference>